<dbReference type="PANTHER" id="PTHR21266">
    <property type="entry name" value="IRON-SULFUR DOMAIN CONTAINING PROTEIN"/>
    <property type="match status" value="1"/>
</dbReference>
<keyword evidence="1" id="KW-0001">2Fe-2S</keyword>
<dbReference type="PROSITE" id="PS51296">
    <property type="entry name" value="RIESKE"/>
    <property type="match status" value="1"/>
</dbReference>
<name>A0ABP8RV51_9PSEU</name>
<keyword evidence="5" id="KW-0411">Iron-sulfur</keyword>
<organism evidence="7 8">
    <name type="scientific">Pseudonocardia xishanensis</name>
    <dbReference type="NCBI Taxonomy" id="630995"/>
    <lineage>
        <taxon>Bacteria</taxon>
        <taxon>Bacillati</taxon>
        <taxon>Actinomycetota</taxon>
        <taxon>Actinomycetes</taxon>
        <taxon>Pseudonocardiales</taxon>
        <taxon>Pseudonocardiaceae</taxon>
        <taxon>Pseudonocardia</taxon>
    </lineage>
</organism>
<evidence type="ECO:0000256" key="2">
    <source>
        <dbReference type="ARBA" id="ARBA00022723"/>
    </source>
</evidence>
<evidence type="ECO:0000256" key="5">
    <source>
        <dbReference type="ARBA" id="ARBA00023014"/>
    </source>
</evidence>
<dbReference type="Gene3D" id="2.102.10.10">
    <property type="entry name" value="Rieske [2Fe-2S] iron-sulphur domain"/>
    <property type="match status" value="1"/>
</dbReference>
<keyword evidence="4" id="KW-0408">Iron</keyword>
<sequence>MCKSVDLSRGEMRGVVLGRTPIVVLRTPVGDVGAVADRCPHRGAKLSGGVLEETVASDGIGEVRMSGEFHVRCPWHRFQFDASDGICGVDRRQRVRVFPATEEDGMVVVEAG</sequence>
<reference evidence="8" key="1">
    <citation type="journal article" date="2019" name="Int. J. Syst. Evol. Microbiol.">
        <title>The Global Catalogue of Microorganisms (GCM) 10K type strain sequencing project: providing services to taxonomists for standard genome sequencing and annotation.</title>
        <authorList>
            <consortium name="The Broad Institute Genomics Platform"/>
            <consortium name="The Broad Institute Genome Sequencing Center for Infectious Disease"/>
            <person name="Wu L."/>
            <person name="Ma J."/>
        </authorList>
    </citation>
    <scope>NUCLEOTIDE SEQUENCE [LARGE SCALE GENOMIC DNA]</scope>
    <source>
        <strain evidence="8">JCM 17906</strain>
    </source>
</reference>
<keyword evidence="3" id="KW-0560">Oxidoreductase</keyword>
<evidence type="ECO:0000256" key="3">
    <source>
        <dbReference type="ARBA" id="ARBA00023002"/>
    </source>
</evidence>
<keyword evidence="8" id="KW-1185">Reference proteome</keyword>
<evidence type="ECO:0000259" key="6">
    <source>
        <dbReference type="PROSITE" id="PS51296"/>
    </source>
</evidence>
<dbReference type="EMBL" id="BAABGT010000040">
    <property type="protein sequence ID" value="GAA4548290.1"/>
    <property type="molecule type" value="Genomic_DNA"/>
</dbReference>
<accession>A0ABP8RV51</accession>
<dbReference type="PANTHER" id="PTHR21266:SF60">
    <property type="entry name" value="3-KETOSTEROID-9-ALPHA-MONOOXYGENASE, OXYGENASE COMPONENT"/>
    <property type="match status" value="1"/>
</dbReference>
<evidence type="ECO:0000313" key="8">
    <source>
        <dbReference type="Proteomes" id="UP001501598"/>
    </source>
</evidence>
<evidence type="ECO:0000313" key="7">
    <source>
        <dbReference type="EMBL" id="GAA4548290.1"/>
    </source>
</evidence>
<dbReference type="InterPro" id="IPR036922">
    <property type="entry name" value="Rieske_2Fe-2S_sf"/>
</dbReference>
<protein>
    <submittedName>
        <fullName evidence="7">Rieske (2Fe-2S) protein</fullName>
    </submittedName>
</protein>
<dbReference type="SUPFAM" id="SSF50022">
    <property type="entry name" value="ISP domain"/>
    <property type="match status" value="1"/>
</dbReference>
<keyword evidence="2" id="KW-0479">Metal-binding</keyword>
<proteinExistence type="predicted"/>
<comment type="caution">
    <text evidence="7">The sequence shown here is derived from an EMBL/GenBank/DDBJ whole genome shotgun (WGS) entry which is preliminary data.</text>
</comment>
<evidence type="ECO:0000256" key="4">
    <source>
        <dbReference type="ARBA" id="ARBA00023004"/>
    </source>
</evidence>
<dbReference type="InterPro" id="IPR017941">
    <property type="entry name" value="Rieske_2Fe-2S"/>
</dbReference>
<dbReference type="Pfam" id="PF00355">
    <property type="entry name" value="Rieske"/>
    <property type="match status" value="1"/>
</dbReference>
<dbReference type="Proteomes" id="UP001501598">
    <property type="component" value="Unassembled WGS sequence"/>
</dbReference>
<dbReference type="InterPro" id="IPR050584">
    <property type="entry name" value="Cholesterol_7-desaturase"/>
</dbReference>
<evidence type="ECO:0000256" key="1">
    <source>
        <dbReference type="ARBA" id="ARBA00022714"/>
    </source>
</evidence>
<feature type="domain" description="Rieske" evidence="6">
    <location>
        <begin position="1"/>
        <end position="109"/>
    </location>
</feature>
<gene>
    <name evidence="7" type="ORF">GCM10023175_34180</name>
</gene>